<organism evidence="3 4">
    <name type="scientific">Leptotrichia shahii</name>
    <dbReference type="NCBI Taxonomy" id="157691"/>
    <lineage>
        <taxon>Bacteria</taxon>
        <taxon>Fusobacteriati</taxon>
        <taxon>Fusobacteriota</taxon>
        <taxon>Fusobacteriia</taxon>
        <taxon>Fusobacteriales</taxon>
        <taxon>Leptotrichiaceae</taxon>
        <taxon>Leptotrichia</taxon>
    </lineage>
</organism>
<gene>
    <name evidence="3" type="ORF">JCM16776_1921</name>
</gene>
<dbReference type="AlphaFoldDB" id="A0A510JTB6"/>
<evidence type="ECO:0000313" key="4">
    <source>
        <dbReference type="Proteomes" id="UP000322617"/>
    </source>
</evidence>
<dbReference type="Gene3D" id="3.40.50.2000">
    <property type="entry name" value="Glycogen Phosphorylase B"/>
    <property type="match status" value="2"/>
</dbReference>
<dbReference type="PANTHER" id="PTHR46401:SF2">
    <property type="entry name" value="GLYCOSYLTRANSFERASE WBBK-RELATED"/>
    <property type="match status" value="1"/>
</dbReference>
<proteinExistence type="predicted"/>
<dbReference type="Pfam" id="PF00534">
    <property type="entry name" value="Glycos_transf_1"/>
    <property type="match status" value="1"/>
</dbReference>
<protein>
    <recommendedName>
        <fullName evidence="2">Glycosyl transferase family 1 domain-containing protein</fullName>
    </recommendedName>
</protein>
<keyword evidence="4" id="KW-1185">Reference proteome</keyword>
<dbReference type="Proteomes" id="UP000322617">
    <property type="component" value="Chromosome"/>
</dbReference>
<evidence type="ECO:0000259" key="2">
    <source>
        <dbReference type="Pfam" id="PF00534"/>
    </source>
</evidence>
<reference evidence="3 4" key="1">
    <citation type="submission" date="2019-07" db="EMBL/GenBank/DDBJ databases">
        <title>Complete Genome Sequence of Leptotrichia shahii Strain JCM 16776.</title>
        <authorList>
            <person name="Watanabe S."/>
            <person name="Cui L."/>
        </authorList>
    </citation>
    <scope>NUCLEOTIDE SEQUENCE [LARGE SCALE GENOMIC DNA]</scope>
    <source>
        <strain evidence="3 4">JCM16776</strain>
    </source>
</reference>
<dbReference type="RefSeq" id="WP_018451091.1">
    <property type="nucleotide sequence ID" value="NZ_AP019827.1"/>
</dbReference>
<evidence type="ECO:0000256" key="1">
    <source>
        <dbReference type="ARBA" id="ARBA00022679"/>
    </source>
</evidence>
<dbReference type="SUPFAM" id="SSF53756">
    <property type="entry name" value="UDP-Glycosyltransferase/glycogen phosphorylase"/>
    <property type="match status" value="1"/>
</dbReference>
<dbReference type="GO" id="GO:0016757">
    <property type="term" value="F:glycosyltransferase activity"/>
    <property type="evidence" value="ECO:0007669"/>
    <property type="project" value="InterPro"/>
</dbReference>
<keyword evidence="1" id="KW-0808">Transferase</keyword>
<dbReference type="InterPro" id="IPR001296">
    <property type="entry name" value="Glyco_trans_1"/>
</dbReference>
<dbReference type="STRING" id="1122172.GCA_000373045_01471"/>
<accession>A0A510JTB6</accession>
<evidence type="ECO:0000313" key="3">
    <source>
        <dbReference type="EMBL" id="BBM41675.1"/>
    </source>
</evidence>
<dbReference type="CDD" id="cd03801">
    <property type="entry name" value="GT4_PimA-like"/>
    <property type="match status" value="1"/>
</dbReference>
<dbReference type="KEGG" id="lsz:JCM16776_1921"/>
<dbReference type="EMBL" id="AP019827">
    <property type="protein sequence ID" value="BBM41675.1"/>
    <property type="molecule type" value="Genomic_DNA"/>
</dbReference>
<dbReference type="PANTHER" id="PTHR46401">
    <property type="entry name" value="GLYCOSYLTRANSFERASE WBBK-RELATED"/>
    <property type="match status" value="1"/>
</dbReference>
<feature type="domain" description="Glycosyl transferase family 1" evidence="2">
    <location>
        <begin position="173"/>
        <end position="329"/>
    </location>
</feature>
<name>A0A510JTB6_9FUSO</name>
<sequence length="353" mass="42112">MEKCVIYFGFNNPLIYKRGVENVILSQSMALPRNIQKYYLFFGEKDEEFFWNDIKCVAIKHNLFRFFKLNKLINKLGKNSECIIHSHNYLMSFFLLKKIKKTDIFTVHDGLFYLSSQTNHRFKNIFKFIEKAVYKKSKLVHFISNFSKEESLYNGNNFIIINNTTPLEKVKVKFEKKIWNSKKIKIFTVRSIEERINIELLIELAQRNKNFEIKVSGKGPLLEKYRNEIKEKKLNNIELMGFLEDKKIREFYNDCDIVTVLAKYGEGFGLPIIEGYLHDKPVFASDVSAIPEVIIDKKFLVDNDVTDLENKILDYLKEKNKSYNFKDYYYSHFGNDVIKEKYFKLYNRIFKNF</sequence>